<accession>A0A0A9CCH3</accession>
<evidence type="ECO:0000313" key="2">
    <source>
        <dbReference type="EMBL" id="JAD73296.1"/>
    </source>
</evidence>
<sequence>MLGPLRNYTASATVFYFGFNSVVFHLLATFTTLFSSYPMLLLREEIIR</sequence>
<evidence type="ECO:0000256" key="1">
    <source>
        <dbReference type="SAM" id="Phobius"/>
    </source>
</evidence>
<reference evidence="2" key="1">
    <citation type="submission" date="2014-09" db="EMBL/GenBank/DDBJ databases">
        <authorList>
            <person name="Magalhaes I.L.F."/>
            <person name="Oliveira U."/>
            <person name="Santos F.R."/>
            <person name="Vidigal T.H.D.A."/>
            <person name="Brescovit A.D."/>
            <person name="Santos A.J."/>
        </authorList>
    </citation>
    <scope>NUCLEOTIDE SEQUENCE</scope>
    <source>
        <tissue evidence="2">Shoot tissue taken approximately 20 cm above the soil surface</tissue>
    </source>
</reference>
<dbReference type="AlphaFoldDB" id="A0A0A9CCH3"/>
<keyword evidence="1" id="KW-1133">Transmembrane helix</keyword>
<proteinExistence type="predicted"/>
<reference evidence="2" key="2">
    <citation type="journal article" date="2015" name="Data Brief">
        <title>Shoot transcriptome of the giant reed, Arundo donax.</title>
        <authorList>
            <person name="Barrero R.A."/>
            <person name="Guerrero F.D."/>
            <person name="Moolhuijzen P."/>
            <person name="Goolsby J.A."/>
            <person name="Tidwell J."/>
            <person name="Bellgard S.E."/>
            <person name="Bellgard M.I."/>
        </authorList>
    </citation>
    <scope>NUCLEOTIDE SEQUENCE</scope>
    <source>
        <tissue evidence="2">Shoot tissue taken approximately 20 cm above the soil surface</tissue>
    </source>
</reference>
<keyword evidence="1" id="KW-0812">Transmembrane</keyword>
<protein>
    <submittedName>
        <fullName evidence="2">Uncharacterized protein</fullName>
    </submittedName>
</protein>
<feature type="transmembrane region" description="Helical" evidence="1">
    <location>
        <begin position="22"/>
        <end position="42"/>
    </location>
</feature>
<dbReference type="EMBL" id="GBRH01224599">
    <property type="protein sequence ID" value="JAD73296.1"/>
    <property type="molecule type" value="Transcribed_RNA"/>
</dbReference>
<organism evidence="2">
    <name type="scientific">Arundo donax</name>
    <name type="common">Giant reed</name>
    <name type="synonym">Donax arundinaceus</name>
    <dbReference type="NCBI Taxonomy" id="35708"/>
    <lineage>
        <taxon>Eukaryota</taxon>
        <taxon>Viridiplantae</taxon>
        <taxon>Streptophyta</taxon>
        <taxon>Embryophyta</taxon>
        <taxon>Tracheophyta</taxon>
        <taxon>Spermatophyta</taxon>
        <taxon>Magnoliopsida</taxon>
        <taxon>Liliopsida</taxon>
        <taxon>Poales</taxon>
        <taxon>Poaceae</taxon>
        <taxon>PACMAD clade</taxon>
        <taxon>Arundinoideae</taxon>
        <taxon>Arundineae</taxon>
        <taxon>Arundo</taxon>
    </lineage>
</organism>
<name>A0A0A9CCH3_ARUDO</name>
<keyword evidence="1" id="KW-0472">Membrane</keyword>